<gene>
    <name evidence="2" type="ORF">RRG08_026825</name>
</gene>
<proteinExistence type="predicted"/>
<evidence type="ECO:0000313" key="3">
    <source>
        <dbReference type="Proteomes" id="UP001283361"/>
    </source>
</evidence>
<sequence length="66" mass="7527">MHDVRFGDQKPGVKDQTMRMKRDMGNKDEEDQDCEDEEGHGYNDEEDQDCEDEEGHGLQGCGRPGP</sequence>
<feature type="compositionally biased region" description="Gly residues" evidence="1">
    <location>
        <begin position="57"/>
        <end position="66"/>
    </location>
</feature>
<accession>A0AAE0ZI10</accession>
<name>A0AAE0ZI10_9GAST</name>
<feature type="compositionally biased region" description="Basic and acidic residues" evidence="1">
    <location>
        <begin position="1"/>
        <end position="27"/>
    </location>
</feature>
<dbReference type="EMBL" id="JAWDGP010003948">
    <property type="protein sequence ID" value="KAK3769281.1"/>
    <property type="molecule type" value="Genomic_DNA"/>
</dbReference>
<dbReference type="Proteomes" id="UP001283361">
    <property type="component" value="Unassembled WGS sequence"/>
</dbReference>
<evidence type="ECO:0000256" key="1">
    <source>
        <dbReference type="SAM" id="MobiDB-lite"/>
    </source>
</evidence>
<keyword evidence="3" id="KW-1185">Reference proteome</keyword>
<feature type="compositionally biased region" description="Acidic residues" evidence="1">
    <location>
        <begin position="28"/>
        <end position="54"/>
    </location>
</feature>
<reference evidence="2" key="1">
    <citation type="journal article" date="2023" name="G3 (Bethesda)">
        <title>A reference genome for the long-term kleptoplast-retaining sea slug Elysia crispata morphotype clarki.</title>
        <authorList>
            <person name="Eastman K.E."/>
            <person name="Pendleton A.L."/>
            <person name="Shaikh M.A."/>
            <person name="Suttiyut T."/>
            <person name="Ogas R."/>
            <person name="Tomko P."/>
            <person name="Gavelis G."/>
            <person name="Widhalm J.R."/>
            <person name="Wisecaver J.H."/>
        </authorList>
    </citation>
    <scope>NUCLEOTIDE SEQUENCE</scope>
    <source>
        <strain evidence="2">ECLA1</strain>
    </source>
</reference>
<comment type="caution">
    <text evidence="2">The sequence shown here is derived from an EMBL/GenBank/DDBJ whole genome shotgun (WGS) entry which is preliminary data.</text>
</comment>
<protein>
    <submittedName>
        <fullName evidence="2">Uncharacterized protein</fullName>
    </submittedName>
</protein>
<feature type="region of interest" description="Disordered" evidence="1">
    <location>
        <begin position="1"/>
        <end position="66"/>
    </location>
</feature>
<dbReference type="AlphaFoldDB" id="A0AAE0ZI10"/>
<organism evidence="2 3">
    <name type="scientific">Elysia crispata</name>
    <name type="common">lettuce slug</name>
    <dbReference type="NCBI Taxonomy" id="231223"/>
    <lineage>
        <taxon>Eukaryota</taxon>
        <taxon>Metazoa</taxon>
        <taxon>Spiralia</taxon>
        <taxon>Lophotrochozoa</taxon>
        <taxon>Mollusca</taxon>
        <taxon>Gastropoda</taxon>
        <taxon>Heterobranchia</taxon>
        <taxon>Euthyneura</taxon>
        <taxon>Panpulmonata</taxon>
        <taxon>Sacoglossa</taxon>
        <taxon>Placobranchoidea</taxon>
        <taxon>Plakobranchidae</taxon>
        <taxon>Elysia</taxon>
    </lineage>
</organism>
<evidence type="ECO:0000313" key="2">
    <source>
        <dbReference type="EMBL" id="KAK3769281.1"/>
    </source>
</evidence>